<dbReference type="PROSITE" id="PS50294">
    <property type="entry name" value="WD_REPEATS_REGION"/>
    <property type="match status" value="2"/>
</dbReference>
<evidence type="ECO:0000256" key="9">
    <source>
        <dbReference type="ARBA" id="ARBA00022840"/>
    </source>
</evidence>
<comment type="caution">
    <text evidence="14">The sequence shown here is derived from an EMBL/GenBank/DDBJ whole genome shotgun (WGS) entry which is preliminary data.</text>
</comment>
<dbReference type="GO" id="GO:0005776">
    <property type="term" value="C:autophagosome"/>
    <property type="evidence" value="ECO:0007669"/>
    <property type="project" value="UniProtKB-SubCell"/>
</dbReference>
<dbReference type="InterPro" id="IPR015943">
    <property type="entry name" value="WD40/YVTN_repeat-like_dom_sf"/>
</dbReference>
<dbReference type="SUPFAM" id="SSF48371">
    <property type="entry name" value="ARM repeat"/>
    <property type="match status" value="1"/>
</dbReference>
<evidence type="ECO:0000313" key="15">
    <source>
        <dbReference type="Proteomes" id="UP000499080"/>
    </source>
</evidence>
<dbReference type="GO" id="GO:0005524">
    <property type="term" value="F:ATP binding"/>
    <property type="evidence" value="ECO:0007669"/>
    <property type="project" value="UniProtKB-KW"/>
</dbReference>
<dbReference type="GO" id="GO:0006623">
    <property type="term" value="P:protein targeting to vacuole"/>
    <property type="evidence" value="ECO:0007669"/>
    <property type="project" value="TreeGrafter"/>
</dbReference>
<evidence type="ECO:0000256" key="11">
    <source>
        <dbReference type="PROSITE-ProRule" id="PRU00221"/>
    </source>
</evidence>
<dbReference type="Pfam" id="PF22956">
    <property type="entry name" value="VPS15-like_hel"/>
    <property type="match status" value="1"/>
</dbReference>
<dbReference type="InterPro" id="IPR011009">
    <property type="entry name" value="Kinase-like_dom_sf"/>
</dbReference>
<dbReference type="EC" id="2.7.11.1" evidence="2"/>
<gene>
    <name evidence="14" type="primary">PIK3R4_2</name>
    <name evidence="14" type="ORF">AVEN_81402_2</name>
</gene>
<feature type="region of interest" description="Disordered" evidence="12">
    <location>
        <begin position="964"/>
        <end position="993"/>
    </location>
</feature>
<dbReference type="GO" id="GO:0071561">
    <property type="term" value="C:nucleus-vacuole junction"/>
    <property type="evidence" value="ECO:0007669"/>
    <property type="project" value="TreeGrafter"/>
</dbReference>
<feature type="repeat" description="WD" evidence="11">
    <location>
        <begin position="1082"/>
        <end position="1114"/>
    </location>
</feature>
<feature type="repeat" description="WD" evidence="11">
    <location>
        <begin position="1422"/>
        <end position="1455"/>
    </location>
</feature>
<dbReference type="PROSITE" id="PS50082">
    <property type="entry name" value="WD_REPEATS_2"/>
    <property type="match status" value="2"/>
</dbReference>
<evidence type="ECO:0000256" key="7">
    <source>
        <dbReference type="ARBA" id="ARBA00022741"/>
    </source>
</evidence>
<evidence type="ECO:0000256" key="3">
    <source>
        <dbReference type="ARBA" id="ARBA00022527"/>
    </source>
</evidence>
<dbReference type="InterPro" id="IPR001680">
    <property type="entry name" value="WD40_rpt"/>
</dbReference>
<dbReference type="FunFam" id="1.10.510.10:FF:000497">
    <property type="entry name" value="Phosphoinositide 3-kinase regulatory subunit"/>
    <property type="match status" value="1"/>
</dbReference>
<keyword evidence="5" id="KW-0808">Transferase</keyword>
<evidence type="ECO:0000259" key="13">
    <source>
        <dbReference type="PROSITE" id="PS50011"/>
    </source>
</evidence>
<dbReference type="InterPro" id="IPR036322">
    <property type="entry name" value="WD40_repeat_dom_sf"/>
</dbReference>
<dbReference type="InterPro" id="IPR011989">
    <property type="entry name" value="ARM-like"/>
</dbReference>
<evidence type="ECO:0000256" key="1">
    <source>
        <dbReference type="ARBA" id="ARBA00004419"/>
    </source>
</evidence>
<dbReference type="Gene3D" id="2.130.10.10">
    <property type="entry name" value="YVTN repeat-like/Quinoprotein amine dehydrogenase"/>
    <property type="match status" value="2"/>
</dbReference>
<dbReference type="Gene3D" id="1.25.10.10">
    <property type="entry name" value="Leucine-rich Repeat Variant"/>
    <property type="match status" value="2"/>
</dbReference>
<dbReference type="GO" id="GO:0045324">
    <property type="term" value="P:late endosome to vacuole transport"/>
    <property type="evidence" value="ECO:0007669"/>
    <property type="project" value="InterPro"/>
</dbReference>
<comment type="subcellular location">
    <subcellularLocation>
        <location evidence="1">Cytoplasmic vesicle</location>
        <location evidence="1">Autophagosome</location>
    </subcellularLocation>
</comment>
<feature type="repeat" description="HEAT" evidence="10">
    <location>
        <begin position="545"/>
        <end position="575"/>
    </location>
</feature>
<dbReference type="CDD" id="cd13980">
    <property type="entry name" value="STKc_Vps15"/>
    <property type="match status" value="1"/>
</dbReference>
<dbReference type="Gene3D" id="1.10.510.10">
    <property type="entry name" value="Transferase(Phosphotransferase) domain 1"/>
    <property type="match status" value="1"/>
</dbReference>
<evidence type="ECO:0000256" key="6">
    <source>
        <dbReference type="ARBA" id="ARBA00022737"/>
    </source>
</evidence>
<evidence type="ECO:0000256" key="8">
    <source>
        <dbReference type="ARBA" id="ARBA00022777"/>
    </source>
</evidence>
<dbReference type="PANTHER" id="PTHR17583">
    <property type="entry name" value="PHOSPHOINOSITIDE 3-KINASE REGULATORY SUBUNIT 4"/>
    <property type="match status" value="1"/>
</dbReference>
<evidence type="ECO:0000256" key="10">
    <source>
        <dbReference type="PROSITE-ProRule" id="PRU00103"/>
    </source>
</evidence>
<dbReference type="InterPro" id="IPR021133">
    <property type="entry name" value="HEAT_type_2"/>
</dbReference>
<dbReference type="GO" id="GO:0004674">
    <property type="term" value="F:protein serine/threonine kinase activity"/>
    <property type="evidence" value="ECO:0007669"/>
    <property type="project" value="UniProtKB-KW"/>
</dbReference>
<dbReference type="InterPro" id="IPR008271">
    <property type="entry name" value="Ser/Thr_kinase_AS"/>
</dbReference>
<evidence type="ECO:0000256" key="12">
    <source>
        <dbReference type="SAM" id="MobiDB-lite"/>
    </source>
</evidence>
<keyword evidence="4 11" id="KW-0853">WD repeat</keyword>
<proteinExistence type="predicted"/>
<dbReference type="GO" id="GO:0005770">
    <property type="term" value="C:late endosome"/>
    <property type="evidence" value="ECO:0007669"/>
    <property type="project" value="TreeGrafter"/>
</dbReference>
<dbReference type="SMART" id="SM00320">
    <property type="entry name" value="WD40"/>
    <property type="match status" value="7"/>
</dbReference>
<evidence type="ECO:0000256" key="5">
    <source>
        <dbReference type="ARBA" id="ARBA00022679"/>
    </source>
</evidence>
<sequence>MRSDDIVNVMYRENFPRFSQSACAQRFFNSEKAKQGNKIRRQIAFAELRSVTSSVGSRHAVILKGVIMGSNLTSIAPSQIYPVEYYLTELPDCTFDSNLGSTRFLKVARAKNREGLVVVKVFAVRDPSYPLKPHKDQLEAIKLLLKNVPNTVAFQRLLLSERAGILVRQYVKDNLYDRISTRPFLNSIEKRWIAFQLLQCLNQCHELGVYHGDIKLENIMITSWNWVLLTDFASYKPTHLFVDNPAEYSYFFDTSRRRTCYIAPERFNKIMSAEREKSAGTTAISSSSSGSIAPSSPSLIIHSDEIKTGDLTYAMDIFSLGCSLAELFTEGTCPFDFSQLLKFITGDFNPHETIQKIEDSNMKKLIQSMMQKDAGARLTAQEYLEVQHDKAFPEYFYTYLYDYMKKYVSIPAMSPDEKIYRLKNDINQIIEVITTYEKSISVNESSNNKENVVSEGLVLIVPLLTSLLRALKHCSAKLNALEVLRTMANYLSPEIILDRLLPYLVFLAKDKYPKVRVAVIQTLTECLGLIKSISRSDSNIFPEYILPNLSHIAHDEAVIVRMAYAENIASLADIAMRFLEMTYSDMEPDPDSDALLDEKERNLYNKVSYEHELQALQELVQQSVTTLLSDPENAVKQTLLERGIRRLCVFFGREKGNDVLLSHMITYLNDKEDRHLRRAFFDAIVGVASYVGWQCCPILEPLLQQGLTDSEEFVICKALAALSDLAKENLLQKQTLNKILAEAVPLLIHPDIWIRHSAVGFISVVARSSNVADVQCKLIPLLLPYLNYSGNRKNLIQVESELALLYALKDPLPRCIYDYLVKLPSLRNLFDCLCERKISRSITRVGHPPSYREMESSLLTVYNRLQSDGMTEEVEEQILLLKDHLQKVQIKKCNDMSMSSSEKDTGEIDLNLLPIPPQVHNVSLVSSDNQFEKPFQNIQSSKKTSKKKSGIDSPIMNEEWQHMFATSDPKGPPSPKLPHQNSDNSLSSSSKVLISGKSADESLEIIAVDGKISPLQLSVIEDIKPNHCAPCREELEALIHKKQEEWVNDEIARAASEIEFKEEKPVSKKNIKIPSGHLIAHLHEHKGAVNKIQVIPTTALFATCSNDGTVKIWDCEKMEGKNVANRSRLSYNRLEGPVSCMTVCQNMQSIAAASDVGNIHVFRIMYDNIKSTLIHTRNLDPVEEVSVVDIDYFDTGSQSVLAYATVTGSIVGWDLRSPGTAWKLENDAQKGLITSFCTDPHHCWLVVGTARGNMICWDLRFQLPITTITHPTNARIRSMLVHPRKHSSIFTSVQGNNEVSLWDLETQGRLLTLWSEKDIPPLSQIQKSKHSIYSMCWSYPEQGSSLLTAGSDMRIRHWDLKNPSNSHIIVGAAYEAQSPATNTTYNRRLIDGTEVICEHGPKDEKASSSSEDQPRRYPETPPVGHYDIISAISTIQTTQPLILSASKDGVVKVWK</sequence>
<evidence type="ECO:0000256" key="4">
    <source>
        <dbReference type="ARBA" id="ARBA00022574"/>
    </source>
</evidence>
<dbReference type="GO" id="GO:0016236">
    <property type="term" value="P:macroautophagy"/>
    <property type="evidence" value="ECO:0007669"/>
    <property type="project" value="InterPro"/>
</dbReference>
<dbReference type="InterPro" id="IPR016024">
    <property type="entry name" value="ARM-type_fold"/>
</dbReference>
<dbReference type="PROSITE" id="PS00108">
    <property type="entry name" value="PROTEIN_KINASE_ST"/>
    <property type="match status" value="1"/>
</dbReference>
<evidence type="ECO:0000313" key="14">
    <source>
        <dbReference type="EMBL" id="GBN01216.1"/>
    </source>
</evidence>
<keyword evidence="6" id="KW-0677">Repeat</keyword>
<dbReference type="Proteomes" id="UP000499080">
    <property type="component" value="Unassembled WGS sequence"/>
</dbReference>
<dbReference type="InterPro" id="IPR045162">
    <property type="entry name" value="Vps15-like"/>
</dbReference>
<reference evidence="14 15" key="1">
    <citation type="journal article" date="2019" name="Sci. Rep.">
        <title>Orb-weaving spider Araneus ventricosus genome elucidates the spidroin gene catalogue.</title>
        <authorList>
            <person name="Kono N."/>
            <person name="Nakamura H."/>
            <person name="Ohtoshi R."/>
            <person name="Moran D.A.P."/>
            <person name="Shinohara A."/>
            <person name="Yoshida Y."/>
            <person name="Fujiwara M."/>
            <person name="Mori M."/>
            <person name="Tomita M."/>
            <person name="Arakawa K."/>
        </authorList>
    </citation>
    <scope>NUCLEOTIDE SEQUENCE [LARGE SCALE GENOMIC DNA]</scope>
</reference>
<feature type="compositionally biased region" description="Basic and acidic residues" evidence="12">
    <location>
        <begin position="1398"/>
        <end position="1418"/>
    </location>
</feature>
<keyword evidence="7" id="KW-0547">Nucleotide-binding</keyword>
<dbReference type="SUPFAM" id="SSF50978">
    <property type="entry name" value="WD40 repeat-like"/>
    <property type="match status" value="1"/>
</dbReference>
<dbReference type="PANTHER" id="PTHR17583:SF0">
    <property type="entry name" value="PHOSPHOINOSITIDE 3-KINASE REGULATORY SUBUNIT 4"/>
    <property type="match status" value="1"/>
</dbReference>
<dbReference type="GO" id="GO:0034271">
    <property type="term" value="C:phosphatidylinositol 3-kinase complex, class III, type I"/>
    <property type="evidence" value="ECO:0007669"/>
    <property type="project" value="TreeGrafter"/>
</dbReference>
<feature type="repeat" description="HEAT" evidence="10">
    <location>
        <begin position="500"/>
        <end position="538"/>
    </location>
</feature>
<evidence type="ECO:0000256" key="2">
    <source>
        <dbReference type="ARBA" id="ARBA00012513"/>
    </source>
</evidence>
<keyword evidence="3" id="KW-0723">Serine/threonine-protein kinase</keyword>
<dbReference type="InterPro" id="IPR000719">
    <property type="entry name" value="Prot_kinase_dom"/>
</dbReference>
<dbReference type="SMART" id="SM00220">
    <property type="entry name" value="S_TKc"/>
    <property type="match status" value="1"/>
</dbReference>
<feature type="domain" description="Protein kinase" evidence="13">
    <location>
        <begin position="93"/>
        <end position="396"/>
    </location>
</feature>
<dbReference type="OrthoDB" id="242910at2759"/>
<dbReference type="PROSITE" id="PS50077">
    <property type="entry name" value="HEAT_REPEAT"/>
    <property type="match status" value="2"/>
</dbReference>
<dbReference type="InterPro" id="IPR055231">
    <property type="entry name" value="2AA_helical"/>
</dbReference>
<feature type="region of interest" description="Disordered" evidence="12">
    <location>
        <begin position="1398"/>
        <end position="1424"/>
    </location>
</feature>
<name>A0A4Y2KHJ6_ARAVE</name>
<dbReference type="PROSITE" id="PS50011">
    <property type="entry name" value="PROTEIN_KINASE_DOM"/>
    <property type="match status" value="1"/>
</dbReference>
<dbReference type="SUPFAM" id="SSF56112">
    <property type="entry name" value="Protein kinase-like (PK-like)"/>
    <property type="match status" value="1"/>
</dbReference>
<accession>A0A4Y2KHJ6</accession>
<dbReference type="Pfam" id="PF00400">
    <property type="entry name" value="WD40"/>
    <property type="match status" value="2"/>
</dbReference>
<dbReference type="Pfam" id="PF00069">
    <property type="entry name" value="Pkinase"/>
    <property type="match status" value="1"/>
</dbReference>
<feature type="compositionally biased region" description="Low complexity" evidence="12">
    <location>
        <begin position="981"/>
        <end position="993"/>
    </location>
</feature>
<keyword evidence="9" id="KW-0067">ATP-binding</keyword>
<dbReference type="GO" id="GO:0034272">
    <property type="term" value="C:phosphatidylinositol 3-kinase complex, class III, type II"/>
    <property type="evidence" value="ECO:0007669"/>
    <property type="project" value="TreeGrafter"/>
</dbReference>
<keyword evidence="8" id="KW-0418">Kinase</keyword>
<keyword evidence="15" id="KW-1185">Reference proteome</keyword>
<organism evidence="14 15">
    <name type="scientific">Araneus ventricosus</name>
    <name type="common">Orbweaver spider</name>
    <name type="synonym">Epeira ventricosa</name>
    <dbReference type="NCBI Taxonomy" id="182803"/>
    <lineage>
        <taxon>Eukaryota</taxon>
        <taxon>Metazoa</taxon>
        <taxon>Ecdysozoa</taxon>
        <taxon>Arthropoda</taxon>
        <taxon>Chelicerata</taxon>
        <taxon>Arachnida</taxon>
        <taxon>Araneae</taxon>
        <taxon>Araneomorphae</taxon>
        <taxon>Entelegynae</taxon>
        <taxon>Araneoidea</taxon>
        <taxon>Araneidae</taxon>
        <taxon>Araneus</taxon>
    </lineage>
</organism>
<protein>
    <recommendedName>
        <fullName evidence="2">non-specific serine/threonine protein kinase</fullName>
        <ecNumber evidence="2">2.7.11.1</ecNumber>
    </recommendedName>
</protein>
<dbReference type="EMBL" id="BGPR01004595">
    <property type="protein sequence ID" value="GBN01216.1"/>
    <property type="molecule type" value="Genomic_DNA"/>
</dbReference>